<protein>
    <recommendedName>
        <fullName evidence="4">Amidase</fullName>
    </recommendedName>
</protein>
<reference evidence="2 3" key="1">
    <citation type="submission" date="2019-11" db="EMBL/GenBank/DDBJ databases">
        <title>Draft genome sequences of five Paenibacillus species of dairy origin.</title>
        <authorList>
            <person name="Olajide A.M."/>
            <person name="Chen S."/>
            <person name="Lapointe G."/>
        </authorList>
    </citation>
    <scope>NUCLEOTIDE SEQUENCE [LARGE SCALE GENOMIC DNA]</scope>
    <source>
        <strain evidence="2 3">2CS3</strain>
    </source>
</reference>
<comment type="caution">
    <text evidence="2">The sequence shown here is derived from an EMBL/GenBank/DDBJ whole genome shotgun (WGS) entry which is preliminary data.</text>
</comment>
<accession>A0A7X2Z8P2</accession>
<keyword evidence="1" id="KW-0732">Signal</keyword>
<organism evidence="2 3">
    <name type="scientific">Paenibacillus validus</name>
    <dbReference type="NCBI Taxonomy" id="44253"/>
    <lineage>
        <taxon>Bacteria</taxon>
        <taxon>Bacillati</taxon>
        <taxon>Bacillota</taxon>
        <taxon>Bacilli</taxon>
        <taxon>Bacillales</taxon>
        <taxon>Paenibacillaceae</taxon>
        <taxon>Paenibacillus</taxon>
    </lineage>
</organism>
<evidence type="ECO:0008006" key="4">
    <source>
        <dbReference type="Google" id="ProtNLM"/>
    </source>
</evidence>
<feature type="chain" id="PRO_5031552856" description="Amidase" evidence="1">
    <location>
        <begin position="24"/>
        <end position="293"/>
    </location>
</feature>
<gene>
    <name evidence="2" type="ORF">GNP93_06340</name>
</gene>
<dbReference type="Proteomes" id="UP000450917">
    <property type="component" value="Unassembled WGS sequence"/>
</dbReference>
<feature type="signal peptide" evidence="1">
    <location>
        <begin position="1"/>
        <end position="23"/>
    </location>
</feature>
<evidence type="ECO:0000313" key="3">
    <source>
        <dbReference type="Proteomes" id="UP000450917"/>
    </source>
</evidence>
<keyword evidence="3" id="KW-1185">Reference proteome</keyword>
<proteinExistence type="predicted"/>
<sequence length="293" mass="32545">MIIVMVMLMWLSAGFTTSSLSSADSLPSNMPRATWLWDTSLIGTNAGRTDILQFAKNERVERIYLQVNRDVAQSDYRSFIQAAADSGIQIHALDGAPKWALPENRKYMTALVDWVKSYNASVLVNERFAGIQVDIEPYLLPDWTADQHAVAVNWQQSIAYFHDLVKKDSAALTTSAALPFWLDGIPLSDGSGTLSEAMMGKLDETALMTYRNQALDVIDLAAEEIALADRLGKKVWISVETNPAPDTPYITFSGESKAEMERQLAVIDGLLKARPSYSGIAVHDYTGWRHIRN</sequence>
<dbReference type="RefSeq" id="WP_054795234.1">
    <property type="nucleotide sequence ID" value="NZ_WNZX01000003.1"/>
</dbReference>
<dbReference type="InterPro" id="IPR017853">
    <property type="entry name" value="GH"/>
</dbReference>
<evidence type="ECO:0000313" key="2">
    <source>
        <dbReference type="EMBL" id="MUG70296.1"/>
    </source>
</evidence>
<dbReference type="SUPFAM" id="SSF51445">
    <property type="entry name" value="(Trans)glycosidases"/>
    <property type="match status" value="1"/>
</dbReference>
<dbReference type="EMBL" id="WNZX01000003">
    <property type="protein sequence ID" value="MUG70296.1"/>
    <property type="molecule type" value="Genomic_DNA"/>
</dbReference>
<name>A0A7X2Z8P2_9BACL</name>
<evidence type="ECO:0000256" key="1">
    <source>
        <dbReference type="SAM" id="SignalP"/>
    </source>
</evidence>
<dbReference type="AlphaFoldDB" id="A0A7X2Z8P2"/>